<feature type="region of interest" description="Disordered" evidence="3">
    <location>
        <begin position="55"/>
        <end position="103"/>
    </location>
</feature>
<proteinExistence type="predicted"/>
<comment type="caution">
    <text evidence="5">The sequence shown here is derived from an EMBL/GenBank/DDBJ whole genome shotgun (WGS) entry which is preliminary data.</text>
</comment>
<dbReference type="CDD" id="cd00067">
    <property type="entry name" value="GAL4"/>
    <property type="match status" value="1"/>
</dbReference>
<gene>
    <name evidence="5" type="ORF">DL762_004599</name>
</gene>
<comment type="subcellular location">
    <subcellularLocation>
        <location evidence="1">Nucleus</location>
    </subcellularLocation>
</comment>
<sequence length="716" mass="80569">MDGTNEPLLRRPNGRPQACEPCRKRKVACDHTQPICRRCTKRKQEHECVYVISGPQQPRSRQPRSPRAYRTTPLPLAQLSESAETRTGQIPRGQRPNPASTKPGYLGFTSFSRVYEETQNSLSLLEGHQGTPPSSCVRSPDLQGDGNGGLAFNRVREKCLAVLRNVPDAAQGKHLLRLYCSPMESWIYGVARHVLDSFYEEFGRYFGPRRDTAELEKVAHQLCINTAQPFSDEENNPARWIGQLCGENLRWESLGVLFVFWDLSMGRTSSSQALVKDRLGRKGWGPVVHESLLLCLDLCEEFSNGNSVMLHLSWRRTVNESMFTGDASLPTWRCDAEAISLLTYLGFHDSRPTDPEIPYVPTLSSGIKRRLFTYVLTTHISTVSFTGRPPLLCRRYTSTPLPLDIKDEDLFSDEATLAKTVDYVDENGWNTRGQLYSSTFIRARALIASIREEIFEVALGQNHRAPPVETLLYVANQAPPIPRSLSYFPPTRSDRELEARQVKTLQEFPACLIYRPGDLADPNLDVAVLHNRLMIELENLQNMFFIERLLIRHGREDNGDLLAVSFDMVSLTLPFWTHLDRLAGMRADCEWLVMSYAAPAGGILSMELLRPTLPNGQHSDPRISRSSIIQKLSLLVGFLDWVNPSAPNGDLCSECKSVIQRVLDQTLNNTSSTNGVVGGMESVGWDLPAQLDFNFDLLDTFDWLRPDVNLSQDSSG</sequence>
<evidence type="ECO:0000256" key="3">
    <source>
        <dbReference type="SAM" id="MobiDB-lite"/>
    </source>
</evidence>
<name>A0ABY0H7A2_9PEZI</name>
<protein>
    <recommendedName>
        <fullName evidence="4">Zn(2)-C6 fungal-type domain-containing protein</fullName>
    </recommendedName>
</protein>
<dbReference type="CDD" id="cd12148">
    <property type="entry name" value="fungal_TF_MHR"/>
    <property type="match status" value="1"/>
</dbReference>
<dbReference type="PROSITE" id="PS00463">
    <property type="entry name" value="ZN2_CY6_FUNGAL_1"/>
    <property type="match status" value="1"/>
</dbReference>
<dbReference type="Proteomes" id="UP000294003">
    <property type="component" value="Unassembled WGS sequence"/>
</dbReference>
<dbReference type="InterPro" id="IPR001138">
    <property type="entry name" value="Zn2Cys6_DnaBD"/>
</dbReference>
<feature type="domain" description="Zn(2)-C6 fungal-type" evidence="4">
    <location>
        <begin position="18"/>
        <end position="50"/>
    </location>
</feature>
<feature type="compositionally biased region" description="Polar residues" evidence="3">
    <location>
        <begin position="79"/>
        <end position="88"/>
    </location>
</feature>
<dbReference type="Pfam" id="PF00172">
    <property type="entry name" value="Zn_clus"/>
    <property type="match status" value="1"/>
</dbReference>
<evidence type="ECO:0000256" key="1">
    <source>
        <dbReference type="ARBA" id="ARBA00004123"/>
    </source>
</evidence>
<keyword evidence="6" id="KW-1185">Reference proteome</keyword>
<reference evidence="5 6" key="1">
    <citation type="submission" date="2018-06" db="EMBL/GenBank/DDBJ databases">
        <title>Complete Genomes of Monosporascus.</title>
        <authorList>
            <person name="Robinson A.J."/>
            <person name="Natvig D.O."/>
        </authorList>
    </citation>
    <scope>NUCLEOTIDE SEQUENCE [LARGE SCALE GENOMIC DNA]</scope>
    <source>
        <strain evidence="5 6">CBS 609.92</strain>
    </source>
</reference>
<dbReference type="InterPro" id="IPR036864">
    <property type="entry name" value="Zn2-C6_fun-type_DNA-bd_sf"/>
</dbReference>
<feature type="compositionally biased region" description="Low complexity" evidence="3">
    <location>
        <begin position="55"/>
        <end position="66"/>
    </location>
</feature>
<dbReference type="SUPFAM" id="SSF57701">
    <property type="entry name" value="Zn2/Cys6 DNA-binding domain"/>
    <property type="match status" value="1"/>
</dbReference>
<accession>A0ABY0H7A2</accession>
<dbReference type="PANTHER" id="PTHR31001:SF40">
    <property type="entry name" value="ZN(II)2CYS6 TRANSCRIPTION FACTOR (EUROFUNG)"/>
    <property type="match status" value="1"/>
</dbReference>
<dbReference type="EMBL" id="QJNS01000110">
    <property type="protein sequence ID" value="RYO86767.1"/>
    <property type="molecule type" value="Genomic_DNA"/>
</dbReference>
<organism evidence="5 6">
    <name type="scientific">Monosporascus cannonballus</name>
    <dbReference type="NCBI Taxonomy" id="155416"/>
    <lineage>
        <taxon>Eukaryota</taxon>
        <taxon>Fungi</taxon>
        <taxon>Dikarya</taxon>
        <taxon>Ascomycota</taxon>
        <taxon>Pezizomycotina</taxon>
        <taxon>Sordariomycetes</taxon>
        <taxon>Xylariomycetidae</taxon>
        <taxon>Xylariales</taxon>
        <taxon>Xylariales incertae sedis</taxon>
        <taxon>Monosporascus</taxon>
    </lineage>
</organism>
<evidence type="ECO:0000259" key="4">
    <source>
        <dbReference type="PROSITE" id="PS50048"/>
    </source>
</evidence>
<evidence type="ECO:0000256" key="2">
    <source>
        <dbReference type="ARBA" id="ARBA00023242"/>
    </source>
</evidence>
<keyword evidence="2" id="KW-0539">Nucleus</keyword>
<dbReference type="SMART" id="SM00066">
    <property type="entry name" value="GAL4"/>
    <property type="match status" value="1"/>
</dbReference>
<evidence type="ECO:0000313" key="6">
    <source>
        <dbReference type="Proteomes" id="UP000294003"/>
    </source>
</evidence>
<dbReference type="Gene3D" id="4.10.240.10">
    <property type="entry name" value="Zn(2)-C6 fungal-type DNA-binding domain"/>
    <property type="match status" value="1"/>
</dbReference>
<evidence type="ECO:0000313" key="5">
    <source>
        <dbReference type="EMBL" id="RYO86767.1"/>
    </source>
</evidence>
<dbReference type="InterPro" id="IPR050613">
    <property type="entry name" value="Sec_Metabolite_Reg"/>
</dbReference>
<dbReference type="PANTHER" id="PTHR31001">
    <property type="entry name" value="UNCHARACTERIZED TRANSCRIPTIONAL REGULATORY PROTEIN"/>
    <property type="match status" value="1"/>
</dbReference>
<dbReference type="PROSITE" id="PS50048">
    <property type="entry name" value="ZN2_CY6_FUNGAL_2"/>
    <property type="match status" value="1"/>
</dbReference>